<name>A0A0K0G5B2_STRVS</name>
<keyword evidence="1" id="KW-1185">Reference proteome</keyword>
<organism evidence="1 2">
    <name type="scientific">Strongyloides venezuelensis</name>
    <name type="common">Threadworm</name>
    <dbReference type="NCBI Taxonomy" id="75913"/>
    <lineage>
        <taxon>Eukaryota</taxon>
        <taxon>Metazoa</taxon>
        <taxon>Ecdysozoa</taxon>
        <taxon>Nematoda</taxon>
        <taxon>Chromadorea</taxon>
        <taxon>Rhabditida</taxon>
        <taxon>Tylenchina</taxon>
        <taxon>Panagrolaimomorpha</taxon>
        <taxon>Strongyloidoidea</taxon>
        <taxon>Strongyloididae</taxon>
        <taxon>Strongyloides</taxon>
    </lineage>
</organism>
<protein>
    <submittedName>
        <fullName evidence="2">Uncharacterized protein</fullName>
    </submittedName>
</protein>
<dbReference type="Proteomes" id="UP000035680">
    <property type="component" value="Unassembled WGS sequence"/>
</dbReference>
<reference evidence="1" key="1">
    <citation type="submission" date="2014-07" db="EMBL/GenBank/DDBJ databases">
        <authorList>
            <person name="Martin A.A"/>
            <person name="De Silva N."/>
        </authorList>
    </citation>
    <scope>NUCLEOTIDE SEQUENCE</scope>
</reference>
<dbReference type="WBParaSite" id="SVE_1992800.1">
    <property type="protein sequence ID" value="SVE_1992800.1"/>
    <property type="gene ID" value="SVE_1992800"/>
</dbReference>
<reference evidence="2" key="2">
    <citation type="submission" date="2015-08" db="UniProtKB">
        <authorList>
            <consortium name="WormBaseParasite"/>
        </authorList>
    </citation>
    <scope>IDENTIFICATION</scope>
</reference>
<evidence type="ECO:0000313" key="1">
    <source>
        <dbReference type="Proteomes" id="UP000035680"/>
    </source>
</evidence>
<sequence length="87" mass="10039">MNFEEWASYKNGKSYLFITPEKHGFMEVDMPAIIFFCSSFLNSPASGRVCYKPGECFLSSLQPLSALCEFRNNIVTFGRKIYILKYD</sequence>
<proteinExistence type="predicted"/>
<evidence type="ECO:0000313" key="2">
    <source>
        <dbReference type="WBParaSite" id="SVE_1992800.1"/>
    </source>
</evidence>
<accession>A0A0K0G5B2</accession>
<dbReference type="AlphaFoldDB" id="A0A0K0G5B2"/>